<feature type="transmembrane region" description="Helical" evidence="1">
    <location>
        <begin position="210"/>
        <end position="234"/>
    </location>
</feature>
<dbReference type="AlphaFoldDB" id="A0A3B1BB31"/>
<feature type="transmembrane region" description="Helical" evidence="1">
    <location>
        <begin position="29"/>
        <end position="48"/>
    </location>
</feature>
<evidence type="ECO:0000313" key="2">
    <source>
        <dbReference type="EMBL" id="VAX07540.1"/>
    </source>
</evidence>
<gene>
    <name evidence="2" type="ORF">MNBD_ALPHA03-1474</name>
</gene>
<proteinExistence type="predicted"/>
<reference evidence="2" key="1">
    <citation type="submission" date="2018-06" db="EMBL/GenBank/DDBJ databases">
        <authorList>
            <person name="Zhirakovskaya E."/>
        </authorList>
    </citation>
    <scope>NUCLEOTIDE SEQUENCE</scope>
</reference>
<dbReference type="EMBL" id="UOFW01000210">
    <property type="protein sequence ID" value="VAX07540.1"/>
    <property type="molecule type" value="Genomic_DNA"/>
</dbReference>
<feature type="transmembrane region" description="Helical" evidence="1">
    <location>
        <begin position="68"/>
        <end position="92"/>
    </location>
</feature>
<accession>A0A3B1BB31</accession>
<keyword evidence="1" id="KW-1133">Transmembrane helix</keyword>
<feature type="transmembrane region" description="Helical" evidence="1">
    <location>
        <begin position="160"/>
        <end position="189"/>
    </location>
</feature>
<feature type="transmembrane region" description="Helical" evidence="1">
    <location>
        <begin position="254"/>
        <end position="272"/>
    </location>
</feature>
<feature type="transmembrane region" description="Helical" evidence="1">
    <location>
        <begin position="113"/>
        <end position="140"/>
    </location>
</feature>
<protein>
    <submittedName>
        <fullName evidence="2">Uncharacterized protein</fullName>
    </submittedName>
</protein>
<keyword evidence="1" id="KW-0812">Transmembrane</keyword>
<name>A0A3B1BB31_9ZZZZ</name>
<keyword evidence="1" id="KW-0472">Membrane</keyword>
<sequence>MIIECTSLCISSSIKQTYRGLWHYKFQHVVISILAVLPFCLAGLSGLLDPVSTASPSAQGMPDGFNLSFAMLVGTTLLWAVPMTILWQRLYLLGPEHLIRRKVWPLITRSLKLINHSLIFFGLVLVAGAAITWGVLYLRIFSGSEEMMGTITKMGDMEYALYASGLLAMVIFLLIFSLRFSLAFSSLTIGKSLRFTTSWRMTRKNTFRMLITTLLTGLPILAIYSVLLWAAKYYFNLDLLAGTAQNPDMDPDMIYIFILVFAPLLSLPLATFCSLTSTFYRHCGCPEFSEQANH</sequence>
<organism evidence="2">
    <name type="scientific">hydrothermal vent metagenome</name>
    <dbReference type="NCBI Taxonomy" id="652676"/>
    <lineage>
        <taxon>unclassified sequences</taxon>
        <taxon>metagenomes</taxon>
        <taxon>ecological metagenomes</taxon>
    </lineage>
</organism>
<evidence type="ECO:0000256" key="1">
    <source>
        <dbReference type="SAM" id="Phobius"/>
    </source>
</evidence>